<proteinExistence type="predicted"/>
<protein>
    <submittedName>
        <fullName evidence="1">Uncharacterized protein</fullName>
    </submittedName>
</protein>
<feature type="non-terminal residue" evidence="1">
    <location>
        <position position="154"/>
    </location>
</feature>
<name>A0ABV0XUW0_9TELE</name>
<gene>
    <name evidence="1" type="ORF">AMECASPLE_029568</name>
</gene>
<dbReference type="EMBL" id="JAHRIP010012804">
    <property type="protein sequence ID" value="MEQ2285214.1"/>
    <property type="molecule type" value="Genomic_DNA"/>
</dbReference>
<organism evidence="1 2">
    <name type="scientific">Ameca splendens</name>
    <dbReference type="NCBI Taxonomy" id="208324"/>
    <lineage>
        <taxon>Eukaryota</taxon>
        <taxon>Metazoa</taxon>
        <taxon>Chordata</taxon>
        <taxon>Craniata</taxon>
        <taxon>Vertebrata</taxon>
        <taxon>Euteleostomi</taxon>
        <taxon>Actinopterygii</taxon>
        <taxon>Neopterygii</taxon>
        <taxon>Teleostei</taxon>
        <taxon>Neoteleostei</taxon>
        <taxon>Acanthomorphata</taxon>
        <taxon>Ovalentaria</taxon>
        <taxon>Atherinomorphae</taxon>
        <taxon>Cyprinodontiformes</taxon>
        <taxon>Goodeidae</taxon>
        <taxon>Ameca</taxon>
    </lineage>
</organism>
<dbReference type="Proteomes" id="UP001469553">
    <property type="component" value="Unassembled WGS sequence"/>
</dbReference>
<evidence type="ECO:0000313" key="2">
    <source>
        <dbReference type="Proteomes" id="UP001469553"/>
    </source>
</evidence>
<sequence length="154" mass="17377">MNHVLSKIFYTPTHPAEQTRPSQCPLISLTPEDELGCTCTTLAADEINSRLNLSMEEKSAAERKHMLFGRPQMLQPDQTYCILHQEGFISGYGHEVFMPLWSSFTIDKPTNLEPLPPVIPDCLRADVRLPVLQSPRCDQYDAAKNLTNAFLYAP</sequence>
<dbReference type="Gene3D" id="3.40.570.10">
    <property type="entry name" value="Extracellular Endonuclease, subunit A"/>
    <property type="match status" value="1"/>
</dbReference>
<evidence type="ECO:0000313" key="1">
    <source>
        <dbReference type="EMBL" id="MEQ2285214.1"/>
    </source>
</evidence>
<accession>A0ABV0XUW0</accession>
<dbReference type="InterPro" id="IPR044929">
    <property type="entry name" value="DNA/RNA_non-sp_Endonuclease_sf"/>
</dbReference>
<keyword evidence="2" id="KW-1185">Reference proteome</keyword>
<reference evidence="1 2" key="1">
    <citation type="submission" date="2021-06" db="EMBL/GenBank/DDBJ databases">
        <authorList>
            <person name="Palmer J.M."/>
        </authorList>
    </citation>
    <scope>NUCLEOTIDE SEQUENCE [LARGE SCALE GENOMIC DNA]</scope>
    <source>
        <strain evidence="1 2">AS_MEX2019</strain>
        <tissue evidence="1">Muscle</tissue>
    </source>
</reference>
<comment type="caution">
    <text evidence="1">The sequence shown here is derived from an EMBL/GenBank/DDBJ whole genome shotgun (WGS) entry which is preliminary data.</text>
</comment>